<dbReference type="EMBL" id="MWQN01000001">
    <property type="protein sequence ID" value="OPC79968.1"/>
    <property type="molecule type" value="Genomic_DNA"/>
</dbReference>
<comment type="caution">
    <text evidence="1">The sequence shown here is derived from an EMBL/GenBank/DDBJ whole genome shotgun (WGS) entry which is preliminary data.</text>
</comment>
<evidence type="ECO:0000313" key="2">
    <source>
        <dbReference type="Proteomes" id="UP000190037"/>
    </source>
</evidence>
<sequence length="229" mass="24179">MTATRAAIEAAAHVIAGAQLANVTGDSCRAAAVALADRGQLLTPVVLAEITAAARAEALAEVEHAITARMATIDRSALSSLLPALAWTLRGAHDGLGMARELVEALQVRQPDPCDPVEDEPAAEPDDCACGIPSWTRIRDDRYELVVGDVMWGLDHCDDVEIGPADDRPGWYLYGPEPYALGVWMGEVIAPAADTASRVIREHYAAEAAAERVPGPRLPLDDVETGGAL</sequence>
<dbReference type="RefSeq" id="WP_078974235.1">
    <property type="nucleotide sequence ID" value="NZ_MWQN01000001.1"/>
</dbReference>
<name>A0A1T3NT33_9ACTN</name>
<accession>A0A1T3NT33</accession>
<protein>
    <submittedName>
        <fullName evidence="1">Uncharacterized protein</fullName>
    </submittedName>
</protein>
<proteinExistence type="predicted"/>
<gene>
    <name evidence="1" type="ORF">B4N89_02505</name>
</gene>
<dbReference type="STRING" id="159449.B4N89_02505"/>
<dbReference type="AlphaFoldDB" id="A0A1T3NT33"/>
<keyword evidence="2" id="KW-1185">Reference proteome</keyword>
<evidence type="ECO:0000313" key="1">
    <source>
        <dbReference type="EMBL" id="OPC79968.1"/>
    </source>
</evidence>
<dbReference type="Proteomes" id="UP000190037">
    <property type="component" value="Unassembled WGS sequence"/>
</dbReference>
<organism evidence="1 2">
    <name type="scientific">Embleya scabrispora</name>
    <dbReference type="NCBI Taxonomy" id="159449"/>
    <lineage>
        <taxon>Bacteria</taxon>
        <taxon>Bacillati</taxon>
        <taxon>Actinomycetota</taxon>
        <taxon>Actinomycetes</taxon>
        <taxon>Kitasatosporales</taxon>
        <taxon>Streptomycetaceae</taxon>
        <taxon>Embleya</taxon>
    </lineage>
</organism>
<reference evidence="1 2" key="1">
    <citation type="submission" date="2017-03" db="EMBL/GenBank/DDBJ databases">
        <title>Draft genome sequence of Streptomyces scabrisporus NF3, endophyte isolated from Amphipterygium adstringens.</title>
        <authorList>
            <person name="Vazquez M."/>
            <person name="Ceapa C.D."/>
            <person name="Rodriguez Luna D."/>
            <person name="Sanchez Esquivel S."/>
        </authorList>
    </citation>
    <scope>NUCLEOTIDE SEQUENCE [LARGE SCALE GENOMIC DNA]</scope>
    <source>
        <strain evidence="1 2">NF3</strain>
    </source>
</reference>